<dbReference type="AlphaFoldDB" id="A0ABD1KHJ7"/>
<evidence type="ECO:0000259" key="2">
    <source>
        <dbReference type="PROSITE" id="PS50006"/>
    </source>
</evidence>
<accession>A0ABD1KHJ7</accession>
<gene>
    <name evidence="3" type="ORF">ACEWY4_005142</name>
</gene>
<dbReference type="Pfam" id="PF00498">
    <property type="entry name" value="FHA"/>
    <property type="match status" value="1"/>
</dbReference>
<dbReference type="EMBL" id="JBHFQA010000005">
    <property type="protein sequence ID" value="KAL2098662.1"/>
    <property type="molecule type" value="Genomic_DNA"/>
</dbReference>
<dbReference type="InterPro" id="IPR000253">
    <property type="entry name" value="FHA_dom"/>
</dbReference>
<dbReference type="InterPro" id="IPR051176">
    <property type="entry name" value="Cent_Immune-Sig_Mod"/>
</dbReference>
<dbReference type="Gene3D" id="2.60.200.20">
    <property type="match status" value="1"/>
</dbReference>
<sequence>MSVTSWFLVSSSGTRHRLPREMIFVGRDDCELMLQSRSVDKQHAVINYDPATDEHLVKDLGSLNGTFVNDLRIPDQTYITLKLSDVIRFGYDAHVYILERSQHKVPEEALKHEKYTSQLQISVKPAESRKREHGEEKSRATVASSSKQDKSERKPPATVPLFPSRLAGSSWNAQDTVLFTEPPITAEYQQLLLAFTTLLQSSRTAGYHLYPPHLYMNITLPFSKTSSSSSSSSYSLHMDIILPFYKTSSSSSSPSYSSSYSFFFSYSLHMDTILPFSKTSSSSSSSSFSYSLNIYITLPSSKTTTITSSSSSSSSYSYYLNIYITFFFLQNHYHLLLLLSLSVHMDITLPSSNTLTFFS</sequence>
<feature type="domain" description="FHA" evidence="2">
    <location>
        <begin position="23"/>
        <end position="73"/>
    </location>
</feature>
<dbReference type="PANTHER" id="PTHR15715:SF47">
    <property type="entry name" value="FHA DOMAIN-CONTAINING PROTEIN"/>
    <property type="match status" value="1"/>
</dbReference>
<name>A0ABD1KHJ7_9TELE</name>
<evidence type="ECO:0000313" key="4">
    <source>
        <dbReference type="Proteomes" id="UP001591681"/>
    </source>
</evidence>
<dbReference type="PANTHER" id="PTHR15715">
    <property type="entry name" value="CENTROSOMAL PROTEIN OF 170 KDA"/>
    <property type="match status" value="1"/>
</dbReference>
<dbReference type="SUPFAM" id="SSF49879">
    <property type="entry name" value="SMAD/FHA domain"/>
    <property type="match status" value="1"/>
</dbReference>
<proteinExistence type="predicted"/>
<protein>
    <recommendedName>
        <fullName evidence="2">FHA domain-containing protein</fullName>
    </recommendedName>
</protein>
<dbReference type="PROSITE" id="PS50006">
    <property type="entry name" value="FHA_DOMAIN"/>
    <property type="match status" value="1"/>
</dbReference>
<feature type="region of interest" description="Disordered" evidence="1">
    <location>
        <begin position="122"/>
        <end position="163"/>
    </location>
</feature>
<dbReference type="CDD" id="cd22725">
    <property type="entry name" value="FHA_Cep170B"/>
    <property type="match status" value="1"/>
</dbReference>
<dbReference type="InterPro" id="IPR008984">
    <property type="entry name" value="SMAD_FHA_dom_sf"/>
</dbReference>
<dbReference type="Proteomes" id="UP001591681">
    <property type="component" value="Unassembled WGS sequence"/>
</dbReference>
<reference evidence="3 4" key="1">
    <citation type="submission" date="2024-09" db="EMBL/GenBank/DDBJ databases">
        <title>A chromosome-level genome assembly of Gray's grenadier anchovy, Coilia grayii.</title>
        <authorList>
            <person name="Fu Z."/>
        </authorList>
    </citation>
    <scope>NUCLEOTIDE SEQUENCE [LARGE SCALE GENOMIC DNA]</scope>
    <source>
        <strain evidence="3">G4</strain>
        <tissue evidence="3">Muscle</tissue>
    </source>
</reference>
<dbReference type="SMART" id="SM00240">
    <property type="entry name" value="FHA"/>
    <property type="match status" value="1"/>
</dbReference>
<comment type="caution">
    <text evidence="3">The sequence shown here is derived from an EMBL/GenBank/DDBJ whole genome shotgun (WGS) entry which is preliminary data.</text>
</comment>
<evidence type="ECO:0000313" key="3">
    <source>
        <dbReference type="EMBL" id="KAL2098662.1"/>
    </source>
</evidence>
<keyword evidence="4" id="KW-1185">Reference proteome</keyword>
<organism evidence="3 4">
    <name type="scientific">Coilia grayii</name>
    <name type="common">Gray's grenadier anchovy</name>
    <dbReference type="NCBI Taxonomy" id="363190"/>
    <lineage>
        <taxon>Eukaryota</taxon>
        <taxon>Metazoa</taxon>
        <taxon>Chordata</taxon>
        <taxon>Craniata</taxon>
        <taxon>Vertebrata</taxon>
        <taxon>Euteleostomi</taxon>
        <taxon>Actinopterygii</taxon>
        <taxon>Neopterygii</taxon>
        <taxon>Teleostei</taxon>
        <taxon>Clupei</taxon>
        <taxon>Clupeiformes</taxon>
        <taxon>Clupeoidei</taxon>
        <taxon>Engraulidae</taxon>
        <taxon>Coilinae</taxon>
        <taxon>Coilia</taxon>
    </lineage>
</organism>
<feature type="compositionally biased region" description="Basic and acidic residues" evidence="1">
    <location>
        <begin position="126"/>
        <end position="139"/>
    </location>
</feature>
<evidence type="ECO:0000256" key="1">
    <source>
        <dbReference type="SAM" id="MobiDB-lite"/>
    </source>
</evidence>